<dbReference type="InterPro" id="IPR043129">
    <property type="entry name" value="ATPase_NBD"/>
</dbReference>
<comment type="caution">
    <text evidence="1">The sequence shown here is derived from an EMBL/GenBank/DDBJ whole genome shotgun (WGS) entry which is preliminary data.</text>
</comment>
<sequence length="263" mass="29678">MIILERPIASIYGNGANTGLSIDISYETTNIVPIIDSQVQNNFGRTINIGGAQIAKYLSSLIKERDIELYNDIQKVGNINDFSTYAVESGACGFNIIENETLSNPNNIKKDTYEIEFKGVKFNLGDERFMCCKLFFDEELTGSTNSFRFLDAIAASVACNEPEKRPNLWESIHLVGKFSNLIKNYLKNHVLGKSEHFSEFQSRDCKVMKIPEYFYGWQNSHNMATFLGAIIIAKIALNDPKYHITKIDYNELGPSAFSTKSFT</sequence>
<keyword evidence="2" id="KW-1185">Reference proteome</keyword>
<reference evidence="1 2" key="1">
    <citation type="journal article" date="2018" name="MBio">
        <title>Comparative Genomics Reveals the Core Gene Toolbox for the Fungus-Insect Symbiosis.</title>
        <authorList>
            <person name="Wang Y."/>
            <person name="Stata M."/>
            <person name="Wang W."/>
            <person name="Stajich J.E."/>
            <person name="White M.M."/>
            <person name="Moncalvo J.M."/>
        </authorList>
    </citation>
    <scope>NUCLEOTIDE SEQUENCE [LARGE SCALE GENOMIC DNA]</scope>
    <source>
        <strain evidence="1 2">SWE-8-4</strain>
    </source>
</reference>
<dbReference type="Gene3D" id="3.30.420.40">
    <property type="match status" value="2"/>
</dbReference>
<proteinExistence type="predicted"/>
<accession>A0A2T9Z023</accession>
<protein>
    <submittedName>
        <fullName evidence="1">Uncharacterized protein</fullName>
    </submittedName>
</protein>
<evidence type="ECO:0000313" key="2">
    <source>
        <dbReference type="Proteomes" id="UP000245383"/>
    </source>
</evidence>
<evidence type="ECO:0000313" key="1">
    <source>
        <dbReference type="EMBL" id="PVU97952.1"/>
    </source>
</evidence>
<dbReference type="SUPFAM" id="SSF53067">
    <property type="entry name" value="Actin-like ATPase domain"/>
    <property type="match status" value="1"/>
</dbReference>
<dbReference type="PANTHER" id="PTHR11937">
    <property type="entry name" value="ACTIN"/>
    <property type="match status" value="1"/>
</dbReference>
<dbReference type="Gene3D" id="3.90.640.10">
    <property type="entry name" value="Actin, Chain A, domain 4"/>
    <property type="match status" value="1"/>
</dbReference>
<dbReference type="Proteomes" id="UP000245383">
    <property type="component" value="Unassembled WGS sequence"/>
</dbReference>
<dbReference type="EMBL" id="MBFR01000005">
    <property type="protein sequence ID" value="PVU97952.1"/>
    <property type="molecule type" value="Genomic_DNA"/>
</dbReference>
<dbReference type="AlphaFoldDB" id="A0A2T9Z023"/>
<gene>
    <name evidence="1" type="ORF">BB561_000188</name>
</gene>
<dbReference type="STRING" id="133385.A0A2T9Z023"/>
<name>A0A2T9Z023_9FUNG</name>
<dbReference type="OrthoDB" id="74201at2759"/>
<dbReference type="InterPro" id="IPR004000">
    <property type="entry name" value="Actin"/>
</dbReference>
<organism evidence="1 2">
    <name type="scientific">Smittium simulii</name>
    <dbReference type="NCBI Taxonomy" id="133385"/>
    <lineage>
        <taxon>Eukaryota</taxon>
        <taxon>Fungi</taxon>
        <taxon>Fungi incertae sedis</taxon>
        <taxon>Zoopagomycota</taxon>
        <taxon>Kickxellomycotina</taxon>
        <taxon>Harpellomycetes</taxon>
        <taxon>Harpellales</taxon>
        <taxon>Legeriomycetaceae</taxon>
        <taxon>Smittium</taxon>
    </lineage>
</organism>
<dbReference type="Pfam" id="PF00022">
    <property type="entry name" value="Actin"/>
    <property type="match status" value="1"/>
</dbReference>